<reference evidence="2" key="1">
    <citation type="submission" date="2015-12" db="EMBL/GenBank/DDBJ databases">
        <title>Update maize B73 reference genome by single molecule sequencing technologies.</title>
        <authorList>
            <consortium name="Maize Genome Sequencing Project"/>
            <person name="Ware D."/>
        </authorList>
    </citation>
    <scope>NUCLEOTIDE SEQUENCE</scope>
    <source>
        <tissue evidence="2">Seedling</tissue>
    </source>
</reference>
<dbReference type="IntAct" id="A0A1D6PV45">
    <property type="interactions" value="1"/>
</dbReference>
<dbReference type="InParanoid" id="A0A1D6PV45"/>
<dbReference type="EMBL" id="CM000780">
    <property type="protein sequence ID" value="AQK50463.1"/>
    <property type="molecule type" value="Genomic_DNA"/>
</dbReference>
<evidence type="ECO:0000256" key="1">
    <source>
        <dbReference type="SAM" id="MobiDB-lite"/>
    </source>
</evidence>
<dbReference type="SMR" id="A0A1D6PV45"/>
<dbReference type="PANTHER" id="PTHR10257">
    <property type="entry name" value="SERINE/THREONINE PROTEIN PHOSPHATASE 2A PP2A REGULATORY SUBUNIT B"/>
    <property type="match status" value="1"/>
</dbReference>
<name>A0A1D6PV45_MAIZE</name>
<dbReference type="InterPro" id="IPR002554">
    <property type="entry name" value="PP2A_B56"/>
</dbReference>
<dbReference type="STRING" id="4577.A0A1D6PV45"/>
<organism evidence="2">
    <name type="scientific">Zea mays</name>
    <name type="common">Maize</name>
    <dbReference type="NCBI Taxonomy" id="4577"/>
    <lineage>
        <taxon>Eukaryota</taxon>
        <taxon>Viridiplantae</taxon>
        <taxon>Streptophyta</taxon>
        <taxon>Embryophyta</taxon>
        <taxon>Tracheophyta</taxon>
        <taxon>Spermatophyta</taxon>
        <taxon>Magnoliopsida</taxon>
        <taxon>Liliopsida</taxon>
        <taxon>Poales</taxon>
        <taxon>Poaceae</taxon>
        <taxon>PACMAD clade</taxon>
        <taxon>Panicoideae</taxon>
        <taxon>Andropogonodae</taxon>
        <taxon>Andropogoneae</taxon>
        <taxon>Tripsacinae</taxon>
        <taxon>Zea</taxon>
    </lineage>
</organism>
<dbReference type="EMBL" id="CM000780">
    <property type="protein sequence ID" value="AQK50457.1"/>
    <property type="molecule type" value="Genomic_DNA"/>
</dbReference>
<dbReference type="EMBL" id="CM000780">
    <property type="protein sequence ID" value="AQK50460.1"/>
    <property type="molecule type" value="Genomic_DNA"/>
</dbReference>
<dbReference type="Pfam" id="PF01603">
    <property type="entry name" value="B56"/>
    <property type="match status" value="1"/>
</dbReference>
<proteinExistence type="predicted"/>
<protein>
    <submittedName>
        <fullName evidence="2">Serine/threonine protein phosphatase 2A 55 kDa regulatory subunit B' delta isoform</fullName>
    </submittedName>
</protein>
<dbReference type="SUPFAM" id="SSF48371">
    <property type="entry name" value="ARM repeat"/>
    <property type="match status" value="1"/>
</dbReference>
<evidence type="ECO:0000313" key="2">
    <source>
        <dbReference type="EMBL" id="AQK50463.1"/>
    </source>
</evidence>
<accession>A0A1D6PV45</accession>
<feature type="region of interest" description="Disordered" evidence="1">
    <location>
        <begin position="1"/>
        <end position="25"/>
    </location>
</feature>
<dbReference type="EMBL" id="CM000780">
    <property type="protein sequence ID" value="AQK50462.1"/>
    <property type="molecule type" value="Genomic_DNA"/>
</dbReference>
<dbReference type="GO" id="GO:0000159">
    <property type="term" value="C:protein phosphatase type 2A complex"/>
    <property type="evidence" value="ECO:0007669"/>
    <property type="project" value="InterPro"/>
</dbReference>
<dbReference type="GO" id="GO:0007165">
    <property type="term" value="P:signal transduction"/>
    <property type="evidence" value="ECO:0007669"/>
    <property type="project" value="InterPro"/>
</dbReference>
<dbReference type="AlphaFoldDB" id="A0A1D6PV45"/>
<dbReference type="InterPro" id="IPR011989">
    <property type="entry name" value="ARM-like"/>
</dbReference>
<dbReference type="GO" id="GO:0019888">
    <property type="term" value="F:protein phosphatase regulator activity"/>
    <property type="evidence" value="ECO:0007669"/>
    <property type="project" value="InterPro"/>
</dbReference>
<sequence length="182" mass="20537">MLPHRRPRPPPTPHPVHGGGRVPAHVAPPLISRQAPVPQIWVHLCRGARHRGVLARPAHYLKTHYAAIVSLVVASWVTVLLHSLVSHNDSQQGDSFIFETQRHNGIRELCPANGEHKLIRARALIPLHEPNSVAINHQGLSYCIIQFIEKDYKLADTMIWGLLKHWPVRNCQEVIGFDQIIN</sequence>
<dbReference type="PANTHER" id="PTHR10257:SF3">
    <property type="entry name" value="SERINE_THREONINE-PROTEIN PHOSPHATASE 2A 56 KDA REGULATORY SUBUNIT GAMMA ISOFORM"/>
    <property type="match status" value="1"/>
</dbReference>
<dbReference type="InterPro" id="IPR016024">
    <property type="entry name" value="ARM-type_fold"/>
</dbReference>
<dbReference type="EMBL" id="CM000780">
    <property type="protein sequence ID" value="AQK50461.1"/>
    <property type="molecule type" value="Genomic_DNA"/>
</dbReference>
<gene>
    <name evidence="2" type="ORF">ZEAMMB73_Zm00001d049469</name>
</gene>
<dbReference type="Gene3D" id="1.25.10.10">
    <property type="entry name" value="Leucine-rich Repeat Variant"/>
    <property type="match status" value="1"/>
</dbReference>